<keyword evidence="4" id="KW-1185">Reference proteome</keyword>
<dbReference type="EMBL" id="CAJNOR010011955">
    <property type="protein sequence ID" value="CAF1664769.1"/>
    <property type="molecule type" value="Genomic_DNA"/>
</dbReference>
<gene>
    <name evidence="3" type="ORF">XAT740_LOCUS57562</name>
</gene>
<keyword evidence="1" id="KW-0175">Coiled coil</keyword>
<feature type="compositionally biased region" description="Polar residues" evidence="2">
    <location>
        <begin position="203"/>
        <end position="212"/>
    </location>
</feature>
<accession>A0A816FR74</accession>
<dbReference type="SUPFAM" id="SSF46689">
    <property type="entry name" value="Homeodomain-like"/>
    <property type="match status" value="1"/>
</dbReference>
<sequence>MSVADNLHEKSPDIGNGSDESEFAVDISDKISLSMVNEKLDLLLTKFDQMETSMNSLERTVDILVNKQVAIDLTVAQLQIENADKSVSIINTEKCCASILELIEERALSFENAIRHASDEIKEQMASSIPVGADAIQSIITDESILELLQQQKTTTASAPVAVTPNKMILLENEVSYSRYDLELSSNLISKAPGGIRLDSDDSPLSTPVDENQSSKRRRSDAQISTDVSKNLFPSLGISNGPQITLTDPNTQKTFYVMKDKHDRHQVATNQELLKKETGFRHLLAYLFSSLFTEEELKFSSVDGSVRGTKAFDPARVDAIDKHLFDLYGARYTKFRIKREFLEKRIVQQYVNFAKHGKIITVNHFLQEQIPRPTIYRIIKKYEEFGAIGNKPRLGRPKKLSTQQLNRLKRLTDQRTGVSLRQIQPEFNVDISTLSRQLKAMGITYRKKKRATKYTDKQLDEIPTRARRLCRALSEDNIELVLDDENAAPPEVKFKRTKKFESKIMVWIAVSEYGISEPFFSQQKQAITKTT</sequence>
<dbReference type="AlphaFoldDB" id="A0A816FR74"/>
<feature type="non-terminal residue" evidence="3">
    <location>
        <position position="1"/>
    </location>
</feature>
<dbReference type="Pfam" id="PF13565">
    <property type="entry name" value="HTH_32"/>
    <property type="match status" value="1"/>
</dbReference>
<protein>
    <submittedName>
        <fullName evidence="3">Uncharacterized protein</fullName>
    </submittedName>
</protein>
<name>A0A816FR74_ADIRI</name>
<organism evidence="3 4">
    <name type="scientific">Adineta ricciae</name>
    <name type="common">Rotifer</name>
    <dbReference type="NCBI Taxonomy" id="249248"/>
    <lineage>
        <taxon>Eukaryota</taxon>
        <taxon>Metazoa</taxon>
        <taxon>Spiralia</taxon>
        <taxon>Gnathifera</taxon>
        <taxon>Rotifera</taxon>
        <taxon>Eurotatoria</taxon>
        <taxon>Bdelloidea</taxon>
        <taxon>Adinetida</taxon>
        <taxon>Adinetidae</taxon>
        <taxon>Adineta</taxon>
    </lineage>
</organism>
<dbReference type="Proteomes" id="UP000663828">
    <property type="component" value="Unassembled WGS sequence"/>
</dbReference>
<proteinExistence type="predicted"/>
<evidence type="ECO:0000256" key="2">
    <source>
        <dbReference type="SAM" id="MobiDB-lite"/>
    </source>
</evidence>
<evidence type="ECO:0000313" key="3">
    <source>
        <dbReference type="EMBL" id="CAF1664769.1"/>
    </source>
</evidence>
<reference evidence="3" key="1">
    <citation type="submission" date="2021-02" db="EMBL/GenBank/DDBJ databases">
        <authorList>
            <person name="Nowell W R."/>
        </authorList>
    </citation>
    <scope>NUCLEOTIDE SEQUENCE</scope>
</reference>
<evidence type="ECO:0000256" key="1">
    <source>
        <dbReference type="SAM" id="Coils"/>
    </source>
</evidence>
<feature type="region of interest" description="Disordered" evidence="2">
    <location>
        <begin position="193"/>
        <end position="224"/>
    </location>
</feature>
<comment type="caution">
    <text evidence="3">The sequence shown here is derived from an EMBL/GenBank/DDBJ whole genome shotgun (WGS) entry which is preliminary data.</text>
</comment>
<evidence type="ECO:0000313" key="4">
    <source>
        <dbReference type="Proteomes" id="UP000663828"/>
    </source>
</evidence>
<dbReference type="InterPro" id="IPR009057">
    <property type="entry name" value="Homeodomain-like_sf"/>
</dbReference>
<feature type="coiled-coil region" evidence="1">
    <location>
        <begin position="40"/>
        <end position="67"/>
    </location>
</feature>
<dbReference type="Gene3D" id="1.10.10.60">
    <property type="entry name" value="Homeodomain-like"/>
    <property type="match status" value="1"/>
</dbReference>